<evidence type="ECO:0000256" key="1">
    <source>
        <dbReference type="SAM" id="SignalP"/>
    </source>
</evidence>
<evidence type="ECO:0000313" key="3">
    <source>
        <dbReference type="Proteomes" id="UP001151582"/>
    </source>
</evidence>
<dbReference type="Proteomes" id="UP001151582">
    <property type="component" value="Unassembled WGS sequence"/>
</dbReference>
<name>A0A9W8B1Q6_9FUNG</name>
<organism evidence="2 3">
    <name type="scientific">Dimargaris verticillata</name>
    <dbReference type="NCBI Taxonomy" id="2761393"/>
    <lineage>
        <taxon>Eukaryota</taxon>
        <taxon>Fungi</taxon>
        <taxon>Fungi incertae sedis</taxon>
        <taxon>Zoopagomycota</taxon>
        <taxon>Kickxellomycotina</taxon>
        <taxon>Dimargaritomycetes</taxon>
        <taxon>Dimargaritales</taxon>
        <taxon>Dimargaritaceae</taxon>
        <taxon>Dimargaris</taxon>
    </lineage>
</organism>
<dbReference type="EMBL" id="JANBQB010000242">
    <property type="protein sequence ID" value="KAJ1979038.1"/>
    <property type="molecule type" value="Genomic_DNA"/>
</dbReference>
<comment type="caution">
    <text evidence="2">The sequence shown here is derived from an EMBL/GenBank/DDBJ whole genome shotgun (WGS) entry which is preliminary data.</text>
</comment>
<sequence length="160" mass="17072">MLCRHACTTTLVLLLGLALALLPAVLGIDNAIKEIQDCFQKEKNDCETKPTLCFAKCLGEDGSQQQDYLICAKKCPQPENTDDEAGYRANTECTTVCMNKVYPGLADSVFVNPLLSNYSSPVSILIHPRDVENAAPSAYGASSSVLAAALGVTTIMARLG</sequence>
<proteinExistence type="predicted"/>
<keyword evidence="1" id="KW-0732">Signal</keyword>
<feature type="chain" id="PRO_5040916704" evidence="1">
    <location>
        <begin position="28"/>
        <end position="160"/>
    </location>
</feature>
<keyword evidence="3" id="KW-1185">Reference proteome</keyword>
<dbReference type="AlphaFoldDB" id="A0A9W8B1Q6"/>
<reference evidence="2" key="1">
    <citation type="submission" date="2022-07" db="EMBL/GenBank/DDBJ databases">
        <title>Phylogenomic reconstructions and comparative analyses of Kickxellomycotina fungi.</title>
        <authorList>
            <person name="Reynolds N.K."/>
            <person name="Stajich J.E."/>
            <person name="Barry K."/>
            <person name="Grigoriev I.V."/>
            <person name="Crous P."/>
            <person name="Smith M.E."/>
        </authorList>
    </citation>
    <scope>NUCLEOTIDE SEQUENCE</scope>
    <source>
        <strain evidence="2">RSA 567</strain>
    </source>
</reference>
<gene>
    <name evidence="2" type="ORF">H4R34_002982</name>
</gene>
<feature type="signal peptide" evidence="1">
    <location>
        <begin position="1"/>
        <end position="27"/>
    </location>
</feature>
<accession>A0A9W8B1Q6</accession>
<evidence type="ECO:0000313" key="2">
    <source>
        <dbReference type="EMBL" id="KAJ1979038.1"/>
    </source>
</evidence>
<dbReference type="OrthoDB" id="10348605at2759"/>
<protein>
    <submittedName>
        <fullName evidence="2">Uncharacterized protein</fullName>
    </submittedName>
</protein>